<dbReference type="AlphaFoldDB" id="A0A484B5X1"/>
<evidence type="ECO:0000256" key="1">
    <source>
        <dbReference type="SAM" id="MobiDB-lite"/>
    </source>
</evidence>
<keyword evidence="2" id="KW-1133">Transmembrane helix</keyword>
<keyword evidence="4" id="KW-1185">Reference proteome</keyword>
<dbReference type="OrthoDB" id="7851460at2759"/>
<dbReference type="Proteomes" id="UP000295192">
    <property type="component" value="Unassembled WGS sequence"/>
</dbReference>
<protein>
    <submittedName>
        <fullName evidence="3">Uncharacterized protein</fullName>
    </submittedName>
</protein>
<evidence type="ECO:0000313" key="3">
    <source>
        <dbReference type="EMBL" id="TDG43215.1"/>
    </source>
</evidence>
<feature type="transmembrane region" description="Helical" evidence="2">
    <location>
        <begin position="137"/>
        <end position="156"/>
    </location>
</feature>
<accession>A0A484B5X1</accession>
<evidence type="ECO:0000256" key="2">
    <source>
        <dbReference type="SAM" id="Phobius"/>
    </source>
</evidence>
<proteinExistence type="predicted"/>
<evidence type="ECO:0000313" key="4">
    <source>
        <dbReference type="Proteomes" id="UP000295192"/>
    </source>
</evidence>
<feature type="transmembrane region" description="Helical" evidence="2">
    <location>
        <begin position="168"/>
        <end position="187"/>
    </location>
</feature>
<dbReference type="OMA" id="PLNWIIF"/>
<reference evidence="3 4" key="1">
    <citation type="journal article" date="2019" name="J. Hered.">
        <title>An Improved Genome Assembly for Drosophila navojoa, the Basal Species in the mojavensis Cluster.</title>
        <authorList>
            <person name="Vanderlinde T."/>
            <person name="Dupim E.G."/>
            <person name="Nazario-Yepiz N.O."/>
            <person name="Carvalho A.B."/>
        </authorList>
    </citation>
    <scope>NUCLEOTIDE SEQUENCE [LARGE SCALE GENOMIC DNA]</scope>
    <source>
        <strain evidence="3">Navoj_Jal97</strain>
        <tissue evidence="3">Whole organism</tissue>
    </source>
</reference>
<feature type="transmembrane region" description="Helical" evidence="2">
    <location>
        <begin position="220"/>
        <end position="241"/>
    </location>
</feature>
<feature type="transmembrane region" description="Helical" evidence="2">
    <location>
        <begin position="288"/>
        <end position="308"/>
    </location>
</feature>
<sequence>MDLCYLTSHMSSKSRSAPELYMRSAETQTQKQTGTRRTRDTHDAPDTQDTRDTRDTQTTSVRLEDTSVSHETSTNPYYHDYIAPLESESYIHKREVSRIGFLSNVYVLLIVQVCVSTLQWLVATYRIRLQLTSPERNFTALVLFLIWLNLTLAFFGFRRLQLTAPINWIVFVSIFESLTLLVMCLCTHDMELTWPYIVTGIAVVLIYTPLGLWLPAFLTVNLWILIFLSISVLITSTVALVTRLAMHVFVPLTICQMMFGPWTMYNAFQLHAIPRESYRRYSFLKQAAQMYIAFGCTVGGLVVVSRIANDAIEIESCKAVVFCGKRSISLTYGPGN</sequence>
<gene>
    <name evidence="3" type="ORF">AWZ03_010375</name>
</gene>
<dbReference type="EMBL" id="LSRL02000169">
    <property type="protein sequence ID" value="TDG43215.1"/>
    <property type="molecule type" value="Genomic_DNA"/>
</dbReference>
<keyword evidence="2" id="KW-0472">Membrane</keyword>
<organism evidence="3 4">
    <name type="scientific">Drosophila navojoa</name>
    <name type="common">Fruit fly</name>
    <dbReference type="NCBI Taxonomy" id="7232"/>
    <lineage>
        <taxon>Eukaryota</taxon>
        <taxon>Metazoa</taxon>
        <taxon>Ecdysozoa</taxon>
        <taxon>Arthropoda</taxon>
        <taxon>Hexapoda</taxon>
        <taxon>Insecta</taxon>
        <taxon>Pterygota</taxon>
        <taxon>Neoptera</taxon>
        <taxon>Endopterygota</taxon>
        <taxon>Diptera</taxon>
        <taxon>Brachycera</taxon>
        <taxon>Muscomorpha</taxon>
        <taxon>Ephydroidea</taxon>
        <taxon>Drosophilidae</taxon>
        <taxon>Drosophila</taxon>
    </lineage>
</organism>
<keyword evidence="2" id="KW-0812">Transmembrane</keyword>
<name>A0A484B5X1_DRONA</name>
<feature type="compositionally biased region" description="Basic and acidic residues" evidence="1">
    <location>
        <begin position="37"/>
        <end position="55"/>
    </location>
</feature>
<feature type="transmembrane region" description="Helical" evidence="2">
    <location>
        <begin position="194"/>
        <end position="214"/>
    </location>
</feature>
<feature type="region of interest" description="Disordered" evidence="1">
    <location>
        <begin position="15"/>
        <end position="72"/>
    </location>
</feature>
<comment type="caution">
    <text evidence="3">The sequence shown here is derived from an EMBL/GenBank/DDBJ whole genome shotgun (WGS) entry which is preliminary data.</text>
</comment>
<feature type="transmembrane region" description="Helical" evidence="2">
    <location>
        <begin position="105"/>
        <end position="125"/>
    </location>
</feature>